<name>A0A1G8DM13_9MICC</name>
<keyword evidence="2" id="KW-0804">Transcription</keyword>
<dbReference type="RefSeq" id="WP_175460070.1">
    <property type="nucleotide sequence ID" value="NZ_FNDT01000001.1"/>
</dbReference>
<evidence type="ECO:0000313" key="5">
    <source>
        <dbReference type="Proteomes" id="UP000199258"/>
    </source>
</evidence>
<keyword evidence="1" id="KW-0805">Transcription regulation</keyword>
<dbReference type="Proteomes" id="UP000199258">
    <property type="component" value="Unassembled WGS sequence"/>
</dbReference>
<dbReference type="InterPro" id="IPR005561">
    <property type="entry name" value="ANTAR"/>
</dbReference>
<proteinExistence type="predicted"/>
<dbReference type="Pfam" id="PF03861">
    <property type="entry name" value="ANTAR"/>
    <property type="match status" value="1"/>
</dbReference>
<dbReference type="InterPro" id="IPR003018">
    <property type="entry name" value="GAF"/>
</dbReference>
<dbReference type="Gene3D" id="3.30.450.40">
    <property type="match status" value="1"/>
</dbReference>
<dbReference type="InterPro" id="IPR029016">
    <property type="entry name" value="GAF-like_dom_sf"/>
</dbReference>
<organism evidence="4 5">
    <name type="scientific">Arthrobacter subterraneus</name>
    <dbReference type="NCBI Taxonomy" id="335973"/>
    <lineage>
        <taxon>Bacteria</taxon>
        <taxon>Bacillati</taxon>
        <taxon>Actinomycetota</taxon>
        <taxon>Actinomycetes</taxon>
        <taxon>Micrococcales</taxon>
        <taxon>Micrococcaceae</taxon>
        <taxon>Arthrobacter</taxon>
    </lineage>
</organism>
<dbReference type="Pfam" id="PF13185">
    <property type="entry name" value="GAF_2"/>
    <property type="match status" value="1"/>
</dbReference>
<reference evidence="4 5" key="1">
    <citation type="submission" date="2016-10" db="EMBL/GenBank/DDBJ databases">
        <authorList>
            <person name="de Groot N.N."/>
        </authorList>
    </citation>
    <scope>NUCLEOTIDE SEQUENCE [LARGE SCALE GENOMIC DNA]</scope>
    <source>
        <strain evidence="4 5">NP_1H</strain>
    </source>
</reference>
<evidence type="ECO:0000256" key="2">
    <source>
        <dbReference type="ARBA" id="ARBA00023163"/>
    </source>
</evidence>
<dbReference type="SMART" id="SM01012">
    <property type="entry name" value="ANTAR"/>
    <property type="match status" value="1"/>
</dbReference>
<dbReference type="PROSITE" id="PS50921">
    <property type="entry name" value="ANTAR"/>
    <property type="match status" value="1"/>
</dbReference>
<sequence length="239" mass="25434">MNRKAPLDELSAAVGRIMGLLLTEEKVNDAVLHLAQGIRQAIPGSIGAGVSLLDVRGNRTSTGFTDEVVAEADRLQYELRQGPCLTAWASEMSIIVPDVATDRRWPEWSSAVWGLPIRSVLSAPLMVGQHALGALKVYADAPNIYDDGTARLLEQFTAPAAILLSHIQGTETVKQISGGLQAALYSRDLVNRACGILLARGSGTAEQALSELMTMARTQQKSLIDVCTDLVAGTAADGR</sequence>
<dbReference type="STRING" id="335973.SAMN04488693_101650"/>
<keyword evidence="5" id="KW-1185">Reference proteome</keyword>
<dbReference type="SMART" id="SM00065">
    <property type="entry name" value="GAF"/>
    <property type="match status" value="1"/>
</dbReference>
<dbReference type="AlphaFoldDB" id="A0A1G8DM13"/>
<dbReference type="InterPro" id="IPR012074">
    <property type="entry name" value="GAF_ANTAR"/>
</dbReference>
<dbReference type="SUPFAM" id="SSF55781">
    <property type="entry name" value="GAF domain-like"/>
    <property type="match status" value="1"/>
</dbReference>
<dbReference type="GO" id="GO:0003723">
    <property type="term" value="F:RNA binding"/>
    <property type="evidence" value="ECO:0007669"/>
    <property type="project" value="InterPro"/>
</dbReference>
<dbReference type="EMBL" id="FNDT01000001">
    <property type="protein sequence ID" value="SDH58753.1"/>
    <property type="molecule type" value="Genomic_DNA"/>
</dbReference>
<dbReference type="PIRSF" id="PIRSF036625">
    <property type="entry name" value="GAF_ANTAR"/>
    <property type="match status" value="1"/>
</dbReference>
<evidence type="ECO:0000313" key="4">
    <source>
        <dbReference type="EMBL" id="SDH58753.1"/>
    </source>
</evidence>
<evidence type="ECO:0000256" key="1">
    <source>
        <dbReference type="ARBA" id="ARBA00023015"/>
    </source>
</evidence>
<protein>
    <submittedName>
        <fullName evidence="4">GAF domain-containing protein</fullName>
    </submittedName>
</protein>
<gene>
    <name evidence="4" type="ORF">SAMN04488693_101650</name>
</gene>
<dbReference type="Gene3D" id="1.10.10.10">
    <property type="entry name" value="Winged helix-like DNA-binding domain superfamily/Winged helix DNA-binding domain"/>
    <property type="match status" value="1"/>
</dbReference>
<feature type="domain" description="ANTAR" evidence="3">
    <location>
        <begin position="170"/>
        <end position="231"/>
    </location>
</feature>
<dbReference type="InterPro" id="IPR036388">
    <property type="entry name" value="WH-like_DNA-bd_sf"/>
</dbReference>
<evidence type="ECO:0000259" key="3">
    <source>
        <dbReference type="PROSITE" id="PS50921"/>
    </source>
</evidence>
<accession>A0A1G8DM13</accession>